<dbReference type="AlphaFoldDB" id="A0A1I2FS05"/>
<evidence type="ECO:0000256" key="1">
    <source>
        <dbReference type="SAM" id="MobiDB-lite"/>
    </source>
</evidence>
<accession>A0A1I2FS05</accession>
<feature type="region of interest" description="Disordered" evidence="1">
    <location>
        <begin position="125"/>
        <end position="144"/>
    </location>
</feature>
<proteinExistence type="predicted"/>
<organism evidence="2 3">
    <name type="scientific">Nannocystis exedens</name>
    <dbReference type="NCBI Taxonomy" id="54"/>
    <lineage>
        <taxon>Bacteria</taxon>
        <taxon>Pseudomonadati</taxon>
        <taxon>Myxococcota</taxon>
        <taxon>Polyangia</taxon>
        <taxon>Nannocystales</taxon>
        <taxon>Nannocystaceae</taxon>
        <taxon>Nannocystis</taxon>
    </lineage>
</organism>
<protein>
    <recommendedName>
        <fullName evidence="4">Endonuclease/Exonuclease/phosphatase family protein</fullName>
    </recommendedName>
</protein>
<evidence type="ECO:0008006" key="4">
    <source>
        <dbReference type="Google" id="ProtNLM"/>
    </source>
</evidence>
<dbReference type="EMBL" id="FOMX01000028">
    <property type="protein sequence ID" value="SFF08192.1"/>
    <property type="molecule type" value="Genomic_DNA"/>
</dbReference>
<gene>
    <name evidence="2" type="ORF">SAMN02745121_06809</name>
</gene>
<evidence type="ECO:0000313" key="2">
    <source>
        <dbReference type="EMBL" id="SFF08192.1"/>
    </source>
</evidence>
<keyword evidence="3" id="KW-1185">Reference proteome</keyword>
<reference evidence="3" key="1">
    <citation type="submission" date="2016-10" db="EMBL/GenBank/DDBJ databases">
        <authorList>
            <person name="Varghese N."/>
            <person name="Submissions S."/>
        </authorList>
    </citation>
    <scope>NUCLEOTIDE SEQUENCE [LARGE SCALE GENOMIC DNA]</scope>
    <source>
        <strain evidence="3">ATCC 25963</strain>
    </source>
</reference>
<feature type="compositionally biased region" description="Basic residues" evidence="1">
    <location>
        <begin position="127"/>
        <end position="144"/>
    </location>
</feature>
<sequence length="144" mass="15797">MMYPLMLHHGGLDGAHSGLAPARDVARMNRLVLPFSQGTDADAPLAGRCADVPVDTFAATDCNSRYFQQVAATECPARLDYLMIRDVARHVRVAASELVYTESLDFGAAGSFELSDHFGMSATLHRSAPRNSRRHPRARRSAWP</sequence>
<dbReference type="Proteomes" id="UP000199400">
    <property type="component" value="Unassembled WGS sequence"/>
</dbReference>
<evidence type="ECO:0000313" key="3">
    <source>
        <dbReference type="Proteomes" id="UP000199400"/>
    </source>
</evidence>
<name>A0A1I2FS05_9BACT</name>